<dbReference type="OMA" id="MTHTFIR"/>
<accession>A0A0V0R225</accession>
<sequence length="214" mass="26082">MLPNNSPNVVQIEPCYQWAQNMTHTFIRFKFSRRMDSPGIMEINRVNVTFTMPELFLEAYSFEGDYPIKFYIKIKTYKFLNPQGCRWSLIGQGQLDMELLKSPSPYVWRNLHADVDYKPSNMNVWWEIYYKYKENMERGFALLEATDMQRDEKQKKKLENEDQQIQNKKNLKNLNKQYEQMKMFVDQQRIFKYDLDYKNQYGNVDIFEWGFWVD</sequence>
<organism evidence="2 3">
    <name type="scientific">Pseudocohnilembus persalinus</name>
    <name type="common">Ciliate</name>
    <dbReference type="NCBI Taxonomy" id="266149"/>
    <lineage>
        <taxon>Eukaryota</taxon>
        <taxon>Sar</taxon>
        <taxon>Alveolata</taxon>
        <taxon>Ciliophora</taxon>
        <taxon>Intramacronucleata</taxon>
        <taxon>Oligohymenophorea</taxon>
        <taxon>Scuticociliatia</taxon>
        <taxon>Philasterida</taxon>
        <taxon>Pseudocohnilembidae</taxon>
        <taxon>Pseudocohnilembus</taxon>
    </lineage>
</organism>
<evidence type="ECO:0000313" key="2">
    <source>
        <dbReference type="EMBL" id="KRX08320.1"/>
    </source>
</evidence>
<dbReference type="InterPro" id="IPR008978">
    <property type="entry name" value="HSP20-like_chaperone"/>
</dbReference>
<proteinExistence type="predicted"/>
<feature type="coiled-coil region" evidence="1">
    <location>
        <begin position="148"/>
        <end position="188"/>
    </location>
</feature>
<comment type="caution">
    <text evidence="2">The sequence shown here is derived from an EMBL/GenBank/DDBJ whole genome shotgun (WGS) entry which is preliminary data.</text>
</comment>
<dbReference type="InParanoid" id="A0A0V0R225"/>
<dbReference type="Proteomes" id="UP000054937">
    <property type="component" value="Unassembled WGS sequence"/>
</dbReference>
<name>A0A0V0R225_PSEPJ</name>
<evidence type="ECO:0000256" key="1">
    <source>
        <dbReference type="SAM" id="Coils"/>
    </source>
</evidence>
<dbReference type="EMBL" id="LDAU01000066">
    <property type="protein sequence ID" value="KRX08320.1"/>
    <property type="molecule type" value="Genomic_DNA"/>
</dbReference>
<keyword evidence="3" id="KW-1185">Reference proteome</keyword>
<dbReference type="AlphaFoldDB" id="A0A0V0R225"/>
<reference evidence="2 3" key="1">
    <citation type="journal article" date="2015" name="Sci. Rep.">
        <title>Genome of the facultative scuticociliatosis pathogen Pseudocohnilembus persalinus provides insight into its virulence through horizontal gene transfer.</title>
        <authorList>
            <person name="Xiong J."/>
            <person name="Wang G."/>
            <person name="Cheng J."/>
            <person name="Tian M."/>
            <person name="Pan X."/>
            <person name="Warren A."/>
            <person name="Jiang C."/>
            <person name="Yuan D."/>
            <person name="Miao W."/>
        </authorList>
    </citation>
    <scope>NUCLEOTIDE SEQUENCE [LARGE SCALE GENOMIC DNA]</scope>
    <source>
        <strain evidence="2">36N120E</strain>
    </source>
</reference>
<gene>
    <name evidence="2" type="ORF">PPERSA_01781</name>
</gene>
<keyword evidence="1" id="KW-0175">Coiled coil</keyword>
<protein>
    <submittedName>
        <fullName evidence="2">HSP20-like chaperone</fullName>
    </submittedName>
</protein>
<evidence type="ECO:0000313" key="3">
    <source>
        <dbReference type="Proteomes" id="UP000054937"/>
    </source>
</evidence>
<dbReference type="SUPFAM" id="SSF49764">
    <property type="entry name" value="HSP20-like chaperones"/>
    <property type="match status" value="1"/>
</dbReference>
<dbReference type="OrthoDB" id="294772at2759"/>